<reference evidence="1" key="1">
    <citation type="submission" date="2021-06" db="EMBL/GenBank/DDBJ databases">
        <authorList>
            <consortium name="DOE Joint Genome Institute"/>
            <person name="Mondo S.J."/>
            <person name="Amses K.R."/>
            <person name="Simmons D.R."/>
            <person name="Longcore J.E."/>
            <person name="Seto K."/>
            <person name="Alves G.H."/>
            <person name="Bonds A.E."/>
            <person name="Quandt C.A."/>
            <person name="Davis W.J."/>
            <person name="Chang Y."/>
            <person name="Letcher P.M."/>
            <person name="Powell M.J."/>
            <person name="Kuo A."/>
            <person name="Labutti K."/>
            <person name="Pangilinan J."/>
            <person name="Andreopoulos W."/>
            <person name="Tritt A."/>
            <person name="Riley R."/>
            <person name="Hundley H."/>
            <person name="Johnson J."/>
            <person name="Lipzen A."/>
            <person name="Barry K."/>
            <person name="Berbee M.L."/>
            <person name="Buchler N.E."/>
            <person name="Grigoriev I.V."/>
            <person name="Spatafora J.W."/>
            <person name="Stajich J.E."/>
            <person name="James T.Y."/>
        </authorList>
    </citation>
    <scope>NUCLEOTIDE SEQUENCE</scope>
    <source>
        <strain evidence="1">AG</strain>
    </source>
</reference>
<sequence length="586" mass="66178">MEHNINGVYDTRALPTNAFMKGFIERTNVQERLQQYRCDKAAICRELYFKDTFVKMLLAISKLHVSIVKCRQILKTMIVDNPDISNVHGLALCHMMLEQGKHFPGKKTWRSFGFRDRFTMCLASPMCWTGKLCMHDGRRLEMILVGHAINILNHPRYPVKVRYRPPKGHNDDERWDETCGMPKADWAVAKYAKILLHGLRKLMKSVLVEEDTAFENVLELFRFNCAEAIAQHTPSSALAWIRLYASCILECTLSSGSYYLLDLADKCKNCKDCELISRSHQALLGKVEYEDLLSTSPLTSRDDILKLSSECNTDLENFKATLIQPKSTPFLSHLGVADQELKCGDIRDILKAATLLASYRFLADGRSPPNVFVGATFYDPHSMYSKFHPGTRRYATSTYKFKRNIKSAILLAGDKDLINLRVDESIFIFAVDRQDVDGKNQELKASQELQASDIVMDGKEMAELLKCIQVEGGSATYSKNNFGAFQSAKFTGAQKLCIPPSAEDLLQAGVYTSISRENDDEIGYEVSSWENTSYSGAGGSFFRLLKVLTSGMGGSSYLRCAVNRQYQRLQHNESTLRAVLFNSSFQ</sequence>
<name>A0AAD5EHX1_UMBRA</name>
<dbReference type="RefSeq" id="XP_051447614.1">
    <property type="nucleotide sequence ID" value="XM_051592903.1"/>
</dbReference>
<evidence type="ECO:0000313" key="1">
    <source>
        <dbReference type="EMBL" id="KAI8582610.1"/>
    </source>
</evidence>
<keyword evidence="2" id="KW-1185">Reference proteome</keyword>
<protein>
    <submittedName>
        <fullName evidence="1">Uncharacterized protein</fullName>
    </submittedName>
</protein>
<proteinExistence type="predicted"/>
<dbReference type="EMBL" id="MU620899">
    <property type="protein sequence ID" value="KAI8582610.1"/>
    <property type="molecule type" value="Genomic_DNA"/>
</dbReference>
<organism evidence="1 2">
    <name type="scientific">Umbelopsis ramanniana AG</name>
    <dbReference type="NCBI Taxonomy" id="1314678"/>
    <lineage>
        <taxon>Eukaryota</taxon>
        <taxon>Fungi</taxon>
        <taxon>Fungi incertae sedis</taxon>
        <taxon>Mucoromycota</taxon>
        <taxon>Mucoromycotina</taxon>
        <taxon>Umbelopsidomycetes</taxon>
        <taxon>Umbelopsidales</taxon>
        <taxon>Umbelopsidaceae</taxon>
        <taxon>Umbelopsis</taxon>
    </lineage>
</organism>
<dbReference type="Proteomes" id="UP001206595">
    <property type="component" value="Unassembled WGS sequence"/>
</dbReference>
<dbReference type="AlphaFoldDB" id="A0AAD5EHX1"/>
<accession>A0AAD5EHX1</accession>
<gene>
    <name evidence="1" type="ORF">K450DRAFT_268972</name>
</gene>
<reference evidence="1" key="2">
    <citation type="journal article" date="2022" name="Proc. Natl. Acad. Sci. U.S.A.">
        <title>Diploid-dominant life cycles characterize the early evolution of Fungi.</title>
        <authorList>
            <person name="Amses K.R."/>
            <person name="Simmons D.R."/>
            <person name="Longcore J.E."/>
            <person name="Mondo S.J."/>
            <person name="Seto K."/>
            <person name="Jeronimo G.H."/>
            <person name="Bonds A.E."/>
            <person name="Quandt C.A."/>
            <person name="Davis W.J."/>
            <person name="Chang Y."/>
            <person name="Federici B.A."/>
            <person name="Kuo A."/>
            <person name="LaButti K."/>
            <person name="Pangilinan J."/>
            <person name="Andreopoulos W."/>
            <person name="Tritt A."/>
            <person name="Riley R."/>
            <person name="Hundley H."/>
            <person name="Johnson J."/>
            <person name="Lipzen A."/>
            <person name="Barry K."/>
            <person name="Lang B.F."/>
            <person name="Cuomo C.A."/>
            <person name="Buchler N.E."/>
            <person name="Grigoriev I.V."/>
            <person name="Spatafora J.W."/>
            <person name="Stajich J.E."/>
            <person name="James T.Y."/>
        </authorList>
    </citation>
    <scope>NUCLEOTIDE SEQUENCE</scope>
    <source>
        <strain evidence="1">AG</strain>
    </source>
</reference>
<dbReference type="GeneID" id="75918245"/>
<comment type="caution">
    <text evidence="1">The sequence shown here is derived from an EMBL/GenBank/DDBJ whole genome shotgun (WGS) entry which is preliminary data.</text>
</comment>
<evidence type="ECO:0000313" key="2">
    <source>
        <dbReference type="Proteomes" id="UP001206595"/>
    </source>
</evidence>